<dbReference type="AlphaFoldDB" id="A0AAW6F1M6"/>
<dbReference type="RefSeq" id="WP_272060344.1">
    <property type="nucleotide sequence ID" value="NZ_JAQMPX010000012.1"/>
</dbReference>
<accession>A0AAW6F1M6</accession>
<proteinExistence type="predicted"/>
<name>A0AAW6F1M6_PARDI</name>
<reference evidence="1" key="1">
    <citation type="submission" date="2023-01" db="EMBL/GenBank/DDBJ databases">
        <title>Human gut microbiome strain richness.</title>
        <authorList>
            <person name="Chen-Liaw A."/>
        </authorList>
    </citation>
    <scope>NUCLEOTIDE SEQUENCE</scope>
    <source>
        <strain evidence="1">D35st1_E5_D35t1_190705</strain>
    </source>
</reference>
<sequence length="91" mass="10877">IGTLFMQVEYPFRNYNLFEYVYVLSFYDYAKNDRRFLEAFETLKSKTVDGKIMVERVVPKLANLSFCKKGFPSELATKRYYEILENLNKGY</sequence>
<comment type="caution">
    <text evidence="1">The sequence shown here is derived from an EMBL/GenBank/DDBJ whole genome shotgun (WGS) entry which is preliminary data.</text>
</comment>
<dbReference type="EMBL" id="JAQMPX010000012">
    <property type="protein sequence ID" value="MDB9137300.1"/>
    <property type="molecule type" value="Genomic_DNA"/>
</dbReference>
<evidence type="ECO:0000313" key="2">
    <source>
        <dbReference type="Proteomes" id="UP001211522"/>
    </source>
</evidence>
<evidence type="ECO:0000313" key="1">
    <source>
        <dbReference type="EMBL" id="MDB9137300.1"/>
    </source>
</evidence>
<feature type="non-terminal residue" evidence="1">
    <location>
        <position position="1"/>
    </location>
</feature>
<dbReference type="Proteomes" id="UP001211522">
    <property type="component" value="Unassembled WGS sequence"/>
</dbReference>
<protein>
    <submittedName>
        <fullName evidence="1">Uncharacterized protein</fullName>
    </submittedName>
</protein>
<gene>
    <name evidence="1" type="ORF">PN612_02095</name>
</gene>
<organism evidence="1 2">
    <name type="scientific">Parabacteroides distasonis</name>
    <dbReference type="NCBI Taxonomy" id="823"/>
    <lineage>
        <taxon>Bacteria</taxon>
        <taxon>Pseudomonadati</taxon>
        <taxon>Bacteroidota</taxon>
        <taxon>Bacteroidia</taxon>
        <taxon>Bacteroidales</taxon>
        <taxon>Tannerellaceae</taxon>
        <taxon>Parabacteroides</taxon>
    </lineage>
</organism>